<organism evidence="1">
    <name type="scientific">Xenopus laevis</name>
    <name type="common">African clawed frog</name>
    <dbReference type="NCBI Taxonomy" id="8355"/>
    <lineage>
        <taxon>Eukaryota</taxon>
        <taxon>Metazoa</taxon>
        <taxon>Chordata</taxon>
        <taxon>Craniata</taxon>
        <taxon>Vertebrata</taxon>
        <taxon>Euteleostomi</taxon>
        <taxon>Amphibia</taxon>
        <taxon>Batrachia</taxon>
        <taxon>Anura</taxon>
        <taxon>Pipoidea</taxon>
        <taxon>Pipidae</taxon>
        <taxon>Xenopodinae</taxon>
        <taxon>Xenopus</taxon>
        <taxon>Xenopus</taxon>
    </lineage>
</organism>
<sequence length="88" mass="10171">MVVNLVCMCSGIGKWMDAFLANHWLQLMRLMARIMMLFKYIYGPQTALGTKKSSFEQFCVAVHLQPICMDKNSHFSLKGNYSKNENFI</sequence>
<evidence type="ECO:0000313" key="1">
    <source>
        <dbReference type="EMBL" id="OCT55856.1"/>
    </source>
</evidence>
<dbReference type="Proteomes" id="UP000694892">
    <property type="component" value="Unassembled WGS sequence"/>
</dbReference>
<accession>A0A974BPH8</accession>
<reference evidence="1" key="1">
    <citation type="submission" date="2016-05" db="EMBL/GenBank/DDBJ databases">
        <title>WGS assembly of Xenopus laevis.</title>
        <authorList>
            <person name="Session A."/>
            <person name="Uno Y."/>
            <person name="Kwon T."/>
            <person name="Chapman J."/>
            <person name="Toyoda A."/>
            <person name="Takahashi S."/>
            <person name="Fukui A."/>
            <person name="Hikosaka A."/>
            <person name="Putnam N."/>
            <person name="Stites J."/>
            <person name="Van Heeringen S."/>
            <person name="Quigley I."/>
            <person name="Heinz S."/>
            <person name="Hellsten U."/>
            <person name="Lyons J."/>
            <person name="Suzuki A."/>
            <person name="Kondo M."/>
            <person name="Ogino H."/>
            <person name="Ochi H."/>
            <person name="Bogdanovic O."/>
            <person name="Lister R."/>
            <person name="Georgiou G."/>
            <person name="Paranjpe S."/>
            <person name="Van Kruijsbergen I."/>
            <person name="Mozaffari S."/>
            <person name="Shu S."/>
            <person name="Schmutz J."/>
            <person name="Jenkins J."/>
            <person name="Grimwood J."/>
            <person name="Carlson J."/>
            <person name="Mitros T."/>
            <person name="Simakov O."/>
            <person name="Heald R."/>
            <person name="Miller K."/>
            <person name="Haudenschild C."/>
            <person name="Kuroki Y."/>
            <person name="Tanaka T."/>
            <person name="Michiue T."/>
            <person name="Watanabe M."/>
            <person name="Kinoshita T."/>
            <person name="Ohta Y."/>
            <person name="Mawaribuchi S."/>
            <person name="Suzuki Y."/>
            <person name="Haramoto Y."/>
            <person name="Yamamoto T."/>
            <person name="Takagi C."/>
            <person name="Kitzman J."/>
            <person name="Shendure J."/>
            <person name="Nakayama T."/>
            <person name="Izutsu Y."/>
            <person name="Robert J."/>
            <person name="Dichmann D."/>
            <person name="Flajnik M."/>
            <person name="Houston D."/>
            <person name="Marcotte E."/>
            <person name="Wallingford J."/>
            <person name="Ito Y."/>
            <person name="Asashima M."/>
            <person name="Ueno N."/>
            <person name="Matsuda Y."/>
            <person name="Jan Veenstra G."/>
            <person name="Fujiyama A."/>
            <person name="Harland R."/>
            <person name="Taira M."/>
            <person name="Rokhsar D.S."/>
        </authorList>
    </citation>
    <scope>NUCLEOTIDE SEQUENCE</scope>
    <source>
        <strain evidence="1">J</strain>
        <tissue evidence="1">Blood</tissue>
    </source>
</reference>
<dbReference type="EMBL" id="KV470654">
    <property type="protein sequence ID" value="OCT55856.1"/>
    <property type="molecule type" value="Genomic_DNA"/>
</dbReference>
<dbReference type="AlphaFoldDB" id="A0A974BPH8"/>
<proteinExistence type="predicted"/>
<name>A0A974BPH8_XENLA</name>
<gene>
    <name evidence="1" type="ORF">XELAEV_18002918mg</name>
</gene>
<protein>
    <submittedName>
        <fullName evidence="1">Uncharacterized protein</fullName>
    </submittedName>
</protein>